<dbReference type="Proteomes" id="UP001143543">
    <property type="component" value="Unassembled WGS sequence"/>
</dbReference>
<keyword evidence="2" id="KW-1185">Reference proteome</keyword>
<evidence type="ECO:0008006" key="3">
    <source>
        <dbReference type="Google" id="ProtNLM"/>
    </source>
</evidence>
<gene>
    <name evidence="1" type="ORF">Y10_23280</name>
</gene>
<name>A0ABQ5MKM8_9FLAO</name>
<sequence>MKLKEFIPSLTHTIQLVSKSAKQLRQPKNVVPVIVSLTTIPYRLNKVHITIRSILNQSTAPEKIILWLHEDLKNAIPKSLKKLEGSCFSIQFSSISCPHLKLVETLAKHSDCIIVTCDDDMIYPNNWLETIYNTHKANPKKVITNFSREISYKQDGSIKPYKNWPYNKGDESDKLLPLGVGGVLYPPHALHKDATNTKLFLTLCPKADDLWFKAMALINNTETYRLQTSIPLIPVMFTQKVSLKKQNIGKDFNVEQWKNLSQHFNL</sequence>
<dbReference type="RefSeq" id="WP_281765578.1">
    <property type="nucleotide sequence ID" value="NZ_BRVO01000002.1"/>
</dbReference>
<evidence type="ECO:0000313" key="1">
    <source>
        <dbReference type="EMBL" id="GLB49960.1"/>
    </source>
</evidence>
<evidence type="ECO:0000313" key="2">
    <source>
        <dbReference type="Proteomes" id="UP001143543"/>
    </source>
</evidence>
<comment type="caution">
    <text evidence="1">The sequence shown here is derived from an EMBL/GenBank/DDBJ whole genome shotgun (WGS) entry which is preliminary data.</text>
</comment>
<dbReference type="InterPro" id="IPR029044">
    <property type="entry name" value="Nucleotide-diphossugar_trans"/>
</dbReference>
<accession>A0ABQ5MKM8</accession>
<proteinExistence type="predicted"/>
<dbReference type="SUPFAM" id="SSF53448">
    <property type="entry name" value="Nucleotide-diphospho-sugar transferases"/>
    <property type="match status" value="1"/>
</dbReference>
<protein>
    <recommendedName>
        <fullName evidence="3">Glycosyltransferase</fullName>
    </recommendedName>
</protein>
<reference evidence="1" key="1">
    <citation type="submission" date="2022-07" db="EMBL/GenBank/DDBJ databases">
        <title>Taxonomy of Novel Oxalotrophic and Methylotrophic Bacteria.</title>
        <authorList>
            <person name="Sahin N."/>
            <person name="Tani A."/>
        </authorList>
    </citation>
    <scope>NUCLEOTIDE SEQUENCE</scope>
    <source>
        <strain evidence="1">Y10</strain>
    </source>
</reference>
<dbReference type="EMBL" id="BRVO01000002">
    <property type="protein sequence ID" value="GLB49960.1"/>
    <property type="molecule type" value="Genomic_DNA"/>
</dbReference>
<organism evidence="1 2">
    <name type="scientific">Neptunitalea lumnitzerae</name>
    <dbReference type="NCBI Taxonomy" id="2965509"/>
    <lineage>
        <taxon>Bacteria</taxon>
        <taxon>Pseudomonadati</taxon>
        <taxon>Bacteroidota</taxon>
        <taxon>Flavobacteriia</taxon>
        <taxon>Flavobacteriales</taxon>
        <taxon>Flavobacteriaceae</taxon>
        <taxon>Neptunitalea</taxon>
    </lineage>
</organism>